<proteinExistence type="predicted"/>
<evidence type="ECO:0000313" key="2">
    <source>
        <dbReference type="EMBL" id="QLY33954.1"/>
    </source>
</evidence>
<accession>A0A7D6VF14</accession>
<reference evidence="2 3" key="1">
    <citation type="submission" date="2020-07" db="EMBL/GenBank/DDBJ databases">
        <authorList>
            <person name="Zhuang K."/>
            <person name="Ran Y."/>
        </authorList>
    </citation>
    <scope>NUCLEOTIDE SEQUENCE [LARGE SCALE GENOMIC DNA]</scope>
    <source>
        <strain evidence="2 3">WCH-YHL-001</strain>
    </source>
</reference>
<evidence type="ECO:0000256" key="1">
    <source>
        <dbReference type="SAM" id="Phobius"/>
    </source>
</evidence>
<dbReference type="Proteomes" id="UP000515512">
    <property type="component" value="Chromosome"/>
</dbReference>
<keyword evidence="1" id="KW-0812">Transmembrane</keyword>
<dbReference type="EMBL" id="CP059399">
    <property type="protein sequence ID" value="QLY33954.1"/>
    <property type="molecule type" value="Genomic_DNA"/>
</dbReference>
<gene>
    <name evidence="2" type="ORF">H0264_18515</name>
</gene>
<sequence>MKPLDFCRHYTGLSALSGREYDPANMIAPDAYVASLRWRLVFAAVAVVFGAGVVVGVMLAQDGIREVSPNVCRADEVSRIDCVRVSSAVPTSLGVWR</sequence>
<organism evidence="2 3">
    <name type="scientific">Nocardia huaxiensis</name>
    <dbReference type="NCBI Taxonomy" id="2755382"/>
    <lineage>
        <taxon>Bacteria</taxon>
        <taxon>Bacillati</taxon>
        <taxon>Actinomycetota</taxon>
        <taxon>Actinomycetes</taxon>
        <taxon>Mycobacteriales</taxon>
        <taxon>Nocardiaceae</taxon>
        <taxon>Nocardia</taxon>
    </lineage>
</organism>
<feature type="transmembrane region" description="Helical" evidence="1">
    <location>
        <begin position="40"/>
        <end position="60"/>
    </location>
</feature>
<dbReference type="KEGG" id="nhu:H0264_18515"/>
<name>A0A7D6VF14_9NOCA</name>
<evidence type="ECO:0000313" key="3">
    <source>
        <dbReference type="Proteomes" id="UP000515512"/>
    </source>
</evidence>
<protein>
    <submittedName>
        <fullName evidence="2">Uncharacterized protein</fullName>
    </submittedName>
</protein>
<dbReference type="AlphaFoldDB" id="A0A7D6VF14"/>
<keyword evidence="3" id="KW-1185">Reference proteome</keyword>
<keyword evidence="1" id="KW-0472">Membrane</keyword>
<keyword evidence="1" id="KW-1133">Transmembrane helix</keyword>